<dbReference type="KEGG" id="plig:NAG76_17985"/>
<reference evidence="2" key="1">
    <citation type="submission" date="2022-05" db="EMBL/GenBank/DDBJ databases">
        <title>Novel bacterial taxa in a minimal lignocellulolytic consortium and its capacity to transform plastics disclosed by genome-resolved metagenomics.</title>
        <authorList>
            <person name="Rodriguez C.A.D."/>
            <person name="Diaz-Garcia L."/>
            <person name="Herrera K."/>
            <person name="Tarazona N.A."/>
            <person name="Sproer C."/>
            <person name="Overmann J."/>
            <person name="Jimenez D.J."/>
        </authorList>
    </citation>
    <scope>NUCLEOTIDE SEQUENCE</scope>
    <source>
        <strain evidence="2">MAG5</strain>
    </source>
</reference>
<gene>
    <name evidence="2" type="ORF">NAG76_17985</name>
</gene>
<evidence type="ECO:0000313" key="2">
    <source>
        <dbReference type="EMBL" id="URN93699.1"/>
    </source>
</evidence>
<feature type="compositionally biased region" description="Basic and acidic residues" evidence="1">
    <location>
        <begin position="1"/>
        <end position="15"/>
    </location>
</feature>
<proteinExistence type="predicted"/>
<dbReference type="EMBL" id="CP097899">
    <property type="protein sequence ID" value="URN93699.1"/>
    <property type="molecule type" value="Genomic_DNA"/>
</dbReference>
<evidence type="ECO:0000313" key="3">
    <source>
        <dbReference type="Proteomes" id="UP001056756"/>
    </source>
</evidence>
<dbReference type="AlphaFoldDB" id="A0A9J6ZC79"/>
<dbReference type="Proteomes" id="UP001056756">
    <property type="component" value="Chromosome"/>
</dbReference>
<accession>A0A9J6ZC79</accession>
<sequence>MSDEHNYVHNEHELTDNNGQRQNKVHGGEHRNGRLSQMKNNNHDGEDVPNEYISDKGFQGSKE</sequence>
<name>A0A9J6ZC79_9BACL</name>
<organism evidence="2 3">
    <name type="scientific">Candidatus Pristimantibacillus lignocellulolyticus</name>
    <dbReference type="NCBI Taxonomy" id="2994561"/>
    <lineage>
        <taxon>Bacteria</taxon>
        <taxon>Bacillati</taxon>
        <taxon>Bacillota</taxon>
        <taxon>Bacilli</taxon>
        <taxon>Bacillales</taxon>
        <taxon>Paenibacillaceae</taxon>
        <taxon>Candidatus Pristimantibacillus</taxon>
    </lineage>
</organism>
<protein>
    <submittedName>
        <fullName evidence="2">Uncharacterized protein</fullName>
    </submittedName>
</protein>
<evidence type="ECO:0000256" key="1">
    <source>
        <dbReference type="SAM" id="MobiDB-lite"/>
    </source>
</evidence>
<feature type="region of interest" description="Disordered" evidence="1">
    <location>
        <begin position="1"/>
        <end position="63"/>
    </location>
</feature>